<comment type="subcellular location">
    <subcellularLocation>
        <location evidence="1">Secreted</location>
    </subcellularLocation>
</comment>
<evidence type="ECO:0000313" key="4">
    <source>
        <dbReference type="EMBL" id="SFL95890.1"/>
    </source>
</evidence>
<dbReference type="PROSITE" id="PS51677">
    <property type="entry name" value="NODB"/>
    <property type="match status" value="1"/>
</dbReference>
<evidence type="ECO:0000256" key="1">
    <source>
        <dbReference type="ARBA" id="ARBA00004613"/>
    </source>
</evidence>
<dbReference type="Proteomes" id="UP000199520">
    <property type="component" value="Unassembled WGS sequence"/>
</dbReference>
<keyword evidence="2" id="KW-0732">Signal</keyword>
<organism evidence="4 5">
    <name type="scientific">Pelosinus propionicus DSM 13327</name>
    <dbReference type="NCBI Taxonomy" id="1123291"/>
    <lineage>
        <taxon>Bacteria</taxon>
        <taxon>Bacillati</taxon>
        <taxon>Bacillota</taxon>
        <taxon>Negativicutes</taxon>
        <taxon>Selenomonadales</taxon>
        <taxon>Sporomusaceae</taxon>
        <taxon>Pelosinus</taxon>
    </lineage>
</organism>
<reference evidence="5" key="1">
    <citation type="submission" date="2016-10" db="EMBL/GenBank/DDBJ databases">
        <authorList>
            <person name="Varghese N."/>
            <person name="Submissions S."/>
        </authorList>
    </citation>
    <scope>NUCLEOTIDE SEQUENCE [LARGE SCALE GENOMIC DNA]</scope>
    <source>
        <strain evidence="5">DSM 13327</strain>
    </source>
</reference>
<accession>A0A1I4LY49</accession>
<dbReference type="Gene3D" id="3.20.20.370">
    <property type="entry name" value="Glycoside hydrolase/deacetylase"/>
    <property type="match status" value="1"/>
</dbReference>
<dbReference type="GO" id="GO:0016810">
    <property type="term" value="F:hydrolase activity, acting on carbon-nitrogen (but not peptide) bonds"/>
    <property type="evidence" value="ECO:0007669"/>
    <property type="project" value="InterPro"/>
</dbReference>
<dbReference type="RefSeq" id="WP_090938907.1">
    <property type="nucleotide sequence ID" value="NZ_FOTS01000028.1"/>
</dbReference>
<dbReference type="GO" id="GO:0005576">
    <property type="term" value="C:extracellular region"/>
    <property type="evidence" value="ECO:0007669"/>
    <property type="project" value="UniProtKB-SubCell"/>
</dbReference>
<dbReference type="SUPFAM" id="SSF88713">
    <property type="entry name" value="Glycoside hydrolase/deacetylase"/>
    <property type="match status" value="1"/>
</dbReference>
<dbReference type="OrthoDB" id="9778320at2"/>
<dbReference type="InterPro" id="IPR002509">
    <property type="entry name" value="NODB_dom"/>
</dbReference>
<gene>
    <name evidence="4" type="ORF">SAMN04490355_10286</name>
</gene>
<dbReference type="PANTHER" id="PTHR34216">
    <property type="match status" value="1"/>
</dbReference>
<dbReference type="PANTHER" id="PTHR34216:SF3">
    <property type="entry name" value="POLY-BETA-1,6-N-ACETYL-D-GLUCOSAMINE N-DEACETYLASE"/>
    <property type="match status" value="1"/>
</dbReference>
<keyword evidence="5" id="KW-1185">Reference proteome</keyword>
<dbReference type="EMBL" id="FOTS01000028">
    <property type="protein sequence ID" value="SFL95890.1"/>
    <property type="molecule type" value="Genomic_DNA"/>
</dbReference>
<dbReference type="InterPro" id="IPR051398">
    <property type="entry name" value="Polysacch_Deacetylase"/>
</dbReference>
<feature type="domain" description="NodB homology" evidence="3">
    <location>
        <begin position="94"/>
        <end position="254"/>
    </location>
</feature>
<dbReference type="Pfam" id="PF01522">
    <property type="entry name" value="Polysacc_deac_1"/>
    <property type="match status" value="1"/>
</dbReference>
<protein>
    <submittedName>
        <fullName evidence="4">Peptidoglycan/xylan/chitin deacetylase, PgdA/CDA1 family</fullName>
    </submittedName>
</protein>
<sequence length="254" mass="28497">MISRRRFIKGCISTIIAISSSQFLLQAPTSSGAGNRKIPVLVYHRVGYTTDALTVTPERFSNDLDSLQERGYCSISLEQFQNFLDDRNVEMPERPILITFDDGYLDNFEHAYPILRKHGMVGSFFVITDMLWTQDRLTPENIVEMSQGGMSFGSHTVTHRDLGSLDAESIRDELVNSKAVLESVLGKTVNGIAYPRGSYNDVVVNIAKEVGYVTGLTVREGICIKESPDFELRRIPIFKYDSGIIHVIANRGHM</sequence>
<dbReference type="CDD" id="cd10918">
    <property type="entry name" value="CE4_NodB_like_5s_6s"/>
    <property type="match status" value="1"/>
</dbReference>
<proteinExistence type="predicted"/>
<name>A0A1I4LY49_9FIRM</name>
<evidence type="ECO:0000256" key="2">
    <source>
        <dbReference type="ARBA" id="ARBA00022729"/>
    </source>
</evidence>
<dbReference type="AlphaFoldDB" id="A0A1I4LY49"/>
<dbReference type="STRING" id="1123291.SAMN04490355_10286"/>
<dbReference type="InterPro" id="IPR011330">
    <property type="entry name" value="Glyco_hydro/deAcase_b/a-brl"/>
</dbReference>
<evidence type="ECO:0000313" key="5">
    <source>
        <dbReference type="Proteomes" id="UP000199520"/>
    </source>
</evidence>
<dbReference type="GO" id="GO:0005975">
    <property type="term" value="P:carbohydrate metabolic process"/>
    <property type="evidence" value="ECO:0007669"/>
    <property type="project" value="InterPro"/>
</dbReference>
<evidence type="ECO:0000259" key="3">
    <source>
        <dbReference type="PROSITE" id="PS51677"/>
    </source>
</evidence>